<reference evidence="2 3" key="1">
    <citation type="submission" date="2014-02" db="EMBL/GenBank/DDBJ databases">
        <title>Genome sequence of Ureaplasma diversum strain 246.</title>
        <authorList>
            <person name="Sirand-Pugnet P."/>
            <person name="Breton M."/>
            <person name="Dordet-Frisoni E."/>
            <person name="Baranowski E."/>
            <person name="Barre A."/>
            <person name="Couture C."/>
            <person name="Dupuy V."/>
            <person name="Gaurivaud P."/>
            <person name="Jacob D."/>
            <person name="Lemaitre C."/>
            <person name="Manso-Silvan L."/>
            <person name="Nikolski M."/>
            <person name="Nouvel L.-X."/>
            <person name="Poumarat F."/>
            <person name="Tardy F."/>
            <person name="Thebault P."/>
            <person name="Theil S."/>
            <person name="Citti C."/>
            <person name="Thiaucourt F."/>
            <person name="Blanchard A."/>
        </authorList>
    </citation>
    <scope>NUCLEOTIDE SEQUENCE [LARGE SCALE GENOMIC DNA]</scope>
    <source>
        <strain evidence="2 3">NCTC 246</strain>
    </source>
</reference>
<comment type="caution">
    <text evidence="2">The sequence shown here is derived from an EMBL/GenBank/DDBJ whole genome shotgun (WGS) entry which is preliminary data.</text>
</comment>
<keyword evidence="1" id="KW-0812">Transmembrane</keyword>
<keyword evidence="1" id="KW-0472">Membrane</keyword>
<dbReference type="Proteomes" id="UP000028537">
    <property type="component" value="Unassembled WGS sequence"/>
</dbReference>
<sequence>MQFSYAFSWDYILKDWYLQTIFTNVNLTIILLIFISIKILFTLNFVIEYENKKNTKNLRINYLLNKFATELMNK</sequence>
<evidence type="ECO:0000313" key="3">
    <source>
        <dbReference type="Proteomes" id="UP000028537"/>
    </source>
</evidence>
<dbReference type="EMBL" id="JFDP01000063">
    <property type="protein sequence ID" value="KEZ22706.1"/>
    <property type="molecule type" value="Genomic_DNA"/>
</dbReference>
<keyword evidence="1" id="KW-1133">Transmembrane helix</keyword>
<name>A0A084EXL4_9BACT</name>
<dbReference type="AlphaFoldDB" id="A0A084EXL4"/>
<keyword evidence="3" id="KW-1185">Reference proteome</keyword>
<organism evidence="2 3">
    <name type="scientific">Ureaplasma diversum NCTC 246</name>
    <dbReference type="NCBI Taxonomy" id="1188241"/>
    <lineage>
        <taxon>Bacteria</taxon>
        <taxon>Bacillati</taxon>
        <taxon>Mycoplasmatota</taxon>
        <taxon>Mycoplasmoidales</taxon>
        <taxon>Mycoplasmoidaceae</taxon>
        <taxon>Ureaplasma</taxon>
    </lineage>
</organism>
<accession>A0A084EXL4</accession>
<evidence type="ECO:0000313" key="2">
    <source>
        <dbReference type="EMBL" id="KEZ22706.1"/>
    </source>
</evidence>
<feature type="transmembrane region" description="Helical" evidence="1">
    <location>
        <begin position="25"/>
        <end position="47"/>
    </location>
</feature>
<protein>
    <submittedName>
        <fullName evidence="2">Uncharacterized protein</fullName>
    </submittedName>
</protein>
<evidence type="ECO:0000256" key="1">
    <source>
        <dbReference type="SAM" id="Phobius"/>
    </source>
</evidence>
<proteinExistence type="predicted"/>
<gene>
    <name evidence="2" type="ORF">UDIV_5130</name>
</gene>